<dbReference type="GO" id="GO:0032259">
    <property type="term" value="P:methylation"/>
    <property type="evidence" value="ECO:0007669"/>
    <property type="project" value="UniProtKB-KW"/>
</dbReference>
<dbReference type="PROSITE" id="PS50972">
    <property type="entry name" value="PTERIN_BINDING"/>
    <property type="match status" value="1"/>
</dbReference>
<evidence type="ECO:0000256" key="23">
    <source>
        <dbReference type="PIRSR" id="PIRSR000381-2"/>
    </source>
</evidence>
<feature type="binding site" evidence="23">
    <location>
        <position position="950"/>
    </location>
    <ligand>
        <name>S-adenosyl-L-methionine</name>
        <dbReference type="ChEBI" id="CHEBI:59789"/>
    </ligand>
</feature>
<keyword evidence="17 21" id="KW-0170">Cobalt</keyword>
<evidence type="ECO:0000259" key="26">
    <source>
        <dbReference type="PROSITE" id="PS50972"/>
    </source>
</evidence>
<dbReference type="PIRSF" id="PIRSF000381">
    <property type="entry name" value="MetH"/>
    <property type="match status" value="1"/>
</dbReference>
<dbReference type="GO" id="GO:0008705">
    <property type="term" value="F:methionine synthase activity"/>
    <property type="evidence" value="ECO:0007669"/>
    <property type="project" value="UniProtKB-UniRule"/>
</dbReference>
<keyword evidence="11 21" id="KW-0808">Transferase</keyword>
<evidence type="ECO:0000256" key="16">
    <source>
        <dbReference type="ARBA" id="ARBA00023167"/>
    </source>
</evidence>
<comment type="function">
    <text evidence="18 21">Catalyzes the transfer of a methyl group from methyl-cobalamin to homocysteine, yielding enzyme-bound cob(I)alamin and methionine. Subsequently, remethylates the cofactor using methyltetrahydrofolate.</text>
</comment>
<dbReference type="InterPro" id="IPR037010">
    <property type="entry name" value="VitB12-dep_Met_synth_activ_sf"/>
</dbReference>
<dbReference type="SUPFAM" id="SSF82282">
    <property type="entry name" value="Homocysteine S-methyltransferase"/>
    <property type="match status" value="1"/>
</dbReference>
<evidence type="ECO:0000313" key="30">
    <source>
        <dbReference type="EMBL" id="TWJ04553.1"/>
    </source>
</evidence>
<dbReference type="Pfam" id="PF02965">
    <property type="entry name" value="Met_synt_B12"/>
    <property type="match status" value="1"/>
</dbReference>
<evidence type="ECO:0000256" key="24">
    <source>
        <dbReference type="PROSITE-ProRule" id="PRU00333"/>
    </source>
</evidence>
<dbReference type="GO" id="GO:0046653">
    <property type="term" value="P:tetrahydrofolate metabolic process"/>
    <property type="evidence" value="ECO:0007669"/>
    <property type="project" value="TreeGrafter"/>
</dbReference>
<dbReference type="PROSITE" id="PS51337">
    <property type="entry name" value="B12_BINDING_NTER"/>
    <property type="match status" value="1"/>
</dbReference>
<evidence type="ECO:0000256" key="11">
    <source>
        <dbReference type="ARBA" id="ARBA00022679"/>
    </source>
</evidence>
<dbReference type="SMART" id="SM01018">
    <property type="entry name" value="B12-binding_2"/>
    <property type="match status" value="1"/>
</dbReference>
<dbReference type="Gene3D" id="3.40.50.280">
    <property type="entry name" value="Cobalamin-binding domain"/>
    <property type="match status" value="1"/>
</dbReference>
<evidence type="ECO:0000256" key="22">
    <source>
        <dbReference type="PIRSR" id="PIRSR000381-1"/>
    </source>
</evidence>
<dbReference type="InterPro" id="IPR006158">
    <property type="entry name" value="Cobalamin-bd"/>
</dbReference>
<evidence type="ECO:0000313" key="31">
    <source>
        <dbReference type="Proteomes" id="UP000317010"/>
    </source>
</evidence>
<evidence type="ECO:0000256" key="19">
    <source>
        <dbReference type="ARBA" id="ARBA00031040"/>
    </source>
</evidence>
<dbReference type="NCBIfam" id="NF007024">
    <property type="entry name" value="PRK09490.1"/>
    <property type="match status" value="1"/>
</dbReference>
<comment type="cofactor">
    <cofactor evidence="3 21 22">
        <name>methylcob(III)alamin</name>
        <dbReference type="ChEBI" id="CHEBI:28115"/>
    </cofactor>
</comment>
<evidence type="ECO:0000256" key="13">
    <source>
        <dbReference type="ARBA" id="ARBA00022723"/>
    </source>
</evidence>
<dbReference type="OrthoDB" id="9803687at2"/>
<feature type="domain" description="B12-binding N-terminal" evidence="29">
    <location>
        <begin position="642"/>
        <end position="736"/>
    </location>
</feature>
<dbReference type="PROSITE" id="PS50974">
    <property type="entry name" value="ADOMET_ACTIVATION"/>
    <property type="match status" value="1"/>
</dbReference>
<evidence type="ECO:0000256" key="3">
    <source>
        <dbReference type="ARBA" id="ARBA00001956"/>
    </source>
</evidence>
<dbReference type="CDD" id="cd02069">
    <property type="entry name" value="methionine_synthase_B12_BD"/>
    <property type="match status" value="1"/>
</dbReference>
<name>A0A562UFN1_9SPHI</name>
<dbReference type="Pfam" id="PF02607">
    <property type="entry name" value="B12-binding_2"/>
    <property type="match status" value="1"/>
</dbReference>
<keyword evidence="9 21" id="KW-0028">Amino-acid biosynthesis</keyword>
<dbReference type="CDD" id="cd00740">
    <property type="entry name" value="MeTr"/>
    <property type="match status" value="1"/>
</dbReference>
<dbReference type="Gene3D" id="1.10.288.10">
    <property type="entry name" value="Cobalamin-dependent Methionine Synthase, domain 2"/>
    <property type="match status" value="1"/>
</dbReference>
<feature type="binding site" evidence="22 24">
    <location>
        <position position="306"/>
    </location>
    <ligand>
        <name>Zn(2+)</name>
        <dbReference type="ChEBI" id="CHEBI:29105"/>
    </ligand>
</feature>
<dbReference type="InterPro" id="IPR011005">
    <property type="entry name" value="Dihydropteroate_synth-like_sf"/>
</dbReference>
<comment type="catalytic activity">
    <reaction evidence="1 21">
        <text>(6S)-5-methyl-5,6,7,8-tetrahydrofolate + L-homocysteine = (6S)-5,6,7,8-tetrahydrofolate + L-methionine</text>
        <dbReference type="Rhea" id="RHEA:11172"/>
        <dbReference type="ChEBI" id="CHEBI:18608"/>
        <dbReference type="ChEBI" id="CHEBI:57453"/>
        <dbReference type="ChEBI" id="CHEBI:57844"/>
        <dbReference type="ChEBI" id="CHEBI:58199"/>
        <dbReference type="EC" id="2.1.1.13"/>
    </reaction>
</comment>
<evidence type="ECO:0000256" key="7">
    <source>
        <dbReference type="ARBA" id="ARBA00013998"/>
    </source>
</evidence>
<dbReference type="InterPro" id="IPR000489">
    <property type="entry name" value="Pterin-binding_dom"/>
</dbReference>
<feature type="binding site" evidence="22 24">
    <location>
        <position position="242"/>
    </location>
    <ligand>
        <name>Zn(2+)</name>
        <dbReference type="ChEBI" id="CHEBI:29105"/>
    </ligand>
</feature>
<evidence type="ECO:0000256" key="10">
    <source>
        <dbReference type="ARBA" id="ARBA00022628"/>
    </source>
</evidence>
<dbReference type="FunFam" id="3.40.50.280:FF:000001">
    <property type="entry name" value="Methionine synthase"/>
    <property type="match status" value="1"/>
</dbReference>
<evidence type="ECO:0000256" key="15">
    <source>
        <dbReference type="ARBA" id="ARBA00022833"/>
    </source>
</evidence>
<comment type="similarity">
    <text evidence="5">Belongs to the vitamin-B12 dependent methionine synthase family.</text>
</comment>
<dbReference type="EC" id="2.1.1.13" evidence="6 20"/>
<evidence type="ECO:0000256" key="18">
    <source>
        <dbReference type="ARBA" id="ARBA00025552"/>
    </source>
</evidence>
<dbReference type="InterPro" id="IPR003759">
    <property type="entry name" value="Cbl-bd_cap"/>
</dbReference>
<dbReference type="GO" id="GO:0005829">
    <property type="term" value="C:cytosol"/>
    <property type="evidence" value="ECO:0007669"/>
    <property type="project" value="TreeGrafter"/>
</dbReference>
<dbReference type="PANTHER" id="PTHR45833">
    <property type="entry name" value="METHIONINE SYNTHASE"/>
    <property type="match status" value="1"/>
</dbReference>
<evidence type="ECO:0000259" key="27">
    <source>
        <dbReference type="PROSITE" id="PS50974"/>
    </source>
</evidence>
<dbReference type="Pfam" id="PF02574">
    <property type="entry name" value="S-methyl_trans"/>
    <property type="match status" value="1"/>
</dbReference>
<evidence type="ECO:0000256" key="4">
    <source>
        <dbReference type="ARBA" id="ARBA00005178"/>
    </source>
</evidence>
<dbReference type="PROSITE" id="PS50970">
    <property type="entry name" value="HCY"/>
    <property type="match status" value="1"/>
</dbReference>
<feature type="binding site" evidence="23">
    <location>
        <begin position="759"/>
        <end position="763"/>
    </location>
    <ligand>
        <name>methylcob(III)alamin</name>
        <dbReference type="ChEBI" id="CHEBI:28115"/>
    </ligand>
</feature>
<feature type="binding site" evidence="23">
    <location>
        <position position="811"/>
    </location>
    <ligand>
        <name>methylcob(III)alamin</name>
        <dbReference type="ChEBI" id="CHEBI:28115"/>
    </ligand>
</feature>
<evidence type="ECO:0000256" key="5">
    <source>
        <dbReference type="ARBA" id="ARBA00010398"/>
    </source>
</evidence>
<dbReference type="PANTHER" id="PTHR45833:SF1">
    <property type="entry name" value="METHIONINE SYNTHASE"/>
    <property type="match status" value="1"/>
</dbReference>
<comment type="cofactor">
    <cofactor evidence="2 21 24">
        <name>Zn(2+)</name>
        <dbReference type="ChEBI" id="CHEBI:29105"/>
    </cofactor>
</comment>
<comment type="pathway">
    <text evidence="4 21">Amino-acid biosynthesis; L-methionine biosynthesis via de novo pathway; L-methionine from L-homocysteine (MetH route): step 1/1.</text>
</comment>
<dbReference type="Gene3D" id="3.20.20.330">
    <property type="entry name" value="Homocysteine-binding-like domain"/>
    <property type="match status" value="1"/>
</dbReference>
<dbReference type="EMBL" id="VLLI01000001">
    <property type="protein sequence ID" value="TWJ04553.1"/>
    <property type="molecule type" value="Genomic_DNA"/>
</dbReference>
<dbReference type="InterPro" id="IPR050554">
    <property type="entry name" value="Met_Synthase/Corrinoid"/>
</dbReference>
<keyword evidence="10 21" id="KW-0846">Cobalamin</keyword>
<accession>A0A562UFN1</accession>
<evidence type="ECO:0000256" key="8">
    <source>
        <dbReference type="ARBA" id="ARBA00022603"/>
    </source>
</evidence>
<dbReference type="NCBIfam" id="TIGR02082">
    <property type="entry name" value="metH"/>
    <property type="match status" value="1"/>
</dbReference>
<dbReference type="InterPro" id="IPR003726">
    <property type="entry name" value="HCY_dom"/>
</dbReference>
<evidence type="ECO:0000256" key="21">
    <source>
        <dbReference type="PIRNR" id="PIRNR000381"/>
    </source>
</evidence>
<keyword evidence="12 21" id="KW-0949">S-adenosyl-L-methionine</keyword>
<keyword evidence="14" id="KW-0677">Repeat</keyword>
<dbReference type="Proteomes" id="UP000317010">
    <property type="component" value="Unassembled WGS sequence"/>
</dbReference>
<feature type="domain" description="Pterin-binding" evidence="26">
    <location>
        <begin position="351"/>
        <end position="612"/>
    </location>
</feature>
<evidence type="ECO:0000256" key="6">
    <source>
        <dbReference type="ARBA" id="ARBA00012032"/>
    </source>
</evidence>
<feature type="domain" description="AdoMet activation" evidence="27">
    <location>
        <begin position="900"/>
        <end position="1229"/>
    </location>
</feature>
<dbReference type="GO" id="GO:0008270">
    <property type="term" value="F:zinc ion binding"/>
    <property type="evidence" value="ECO:0007669"/>
    <property type="project" value="UniProtKB-UniRule"/>
</dbReference>
<dbReference type="SUPFAM" id="SSF47644">
    <property type="entry name" value="Methionine synthase domain"/>
    <property type="match status" value="1"/>
</dbReference>
<dbReference type="InterPro" id="IPR036724">
    <property type="entry name" value="Cobalamin-bd_sf"/>
</dbReference>
<keyword evidence="13 21" id="KW-0479">Metal-binding</keyword>
<sequence>MSIKKELEKRILVIDGAMGTMIQRYELSEDDFRGERFRDHASDLKGNNDLLNITRPDVIKAIHAEYLDAGADIIETNTFSTQRISLADYHLEELAYELSYEGARLAREVADEYTQKQPNKPRFVAGAVGPTNRTASLSPDVNDPGYRAVTFDDLAEAYYDQVRGLVDGGSDLLLIETIFDTLNAKAALFAIDRYAHESGKQLPVMISGTITDASGRTLSGQTVEAFWNSVRHANLLSVGLNCALGAKEMRPHLEELSTKADVFISAYPNAGLPNEFGQYDETAHETAHQVDDFMKAGLVNIVGGCCGTTPDHIKCIAEKAAKYSPRLKPEIESYLRLSGLEAVTLTPETNFVNIGERTNITGSPKFSKLILAEDYEAALAVALQQVEGGAQVIDINMDEGMIDSEAVMVKFLNLVASEPDIAKLPIMIDSSKWTVIEAGLKCLQGKGIVNSISLKEGEDKFKEYARKILSYGAATVVMAFDEKGQADSLERRKEICERSYRILVDEIGFPPQDIIFDPNILTVATGLEEHNNYAVDFIEATRWIKQNLPYAKVSGGVSNISFSFRGNNVVREAMHSAFLYHAIKAGLDMGIVNAGMLEVYEQIPQDLLELVEDVLLNRRDDATERLVEFADTIKSKGKEIVRDEEWRKAPVAERLSHSLVKGIIEYLDDDVEEARLQYAKPLEVIEGPLMDGMNVVGDLFGAGKMFLPQVVKSARVMKKAVAYLLPFIELEKQRVIDAGEDSSDSRANAGKILMATVKGDVHDIGKNIVGVVLACNNFEVIDLGVMVPAQKIIEEAKKQNVDIIGLSGLITPSLDEMVHFAKEMEREGFTIPLIIGGATTSRIHAAVKVDPHYSGPAIHVLDASRSVTVCSSLMSKENRGAYIQGIKDEYAKAREAHLNKKSDKRFVTIEEARNSRFQISLDGDVAPKPAFTGTKVFEDFSLDELVPYIDWTPFFHTWELRGSYPKIFNDKYVGVEAKKLFDDAQVLLKRVVSEKLFKAKGVIGFWPANSVGDDIELYTDDTRTTLLTRIHTLRQQAEKVKGEPYYALSDFIAPKESGVPDYWGGFAVTTGIGCDELVAEFEKDHDDYNSIMAKAIADRLAEAFAEKMHELVRKEYWGYAKGEHLGTDELIKEEYQGIRPAPGYPACPDHTEKTTLFELLKAEENADMHLTESLAMLPAAAVSGFYFAHPQARYFGLNKISKDQVEDYAIRKNMPLEEVERWLGPNLNY</sequence>
<evidence type="ECO:0000256" key="12">
    <source>
        <dbReference type="ARBA" id="ARBA00022691"/>
    </source>
</evidence>
<dbReference type="SUPFAM" id="SSF51717">
    <property type="entry name" value="Dihydropteroate synthetase-like"/>
    <property type="match status" value="1"/>
</dbReference>
<dbReference type="InterPro" id="IPR033706">
    <property type="entry name" value="Met_synthase_B12-bd"/>
</dbReference>
<dbReference type="FunFam" id="3.20.20.20:FF:000002">
    <property type="entry name" value="Methionine synthase"/>
    <property type="match status" value="1"/>
</dbReference>
<dbReference type="FunFam" id="1.10.1240.10:FF:000001">
    <property type="entry name" value="Methionine synthase"/>
    <property type="match status" value="1"/>
</dbReference>
<gene>
    <name evidence="30" type="ORF">JN11_00265</name>
</gene>
<reference evidence="30 31" key="1">
    <citation type="submission" date="2019-07" db="EMBL/GenBank/DDBJ databases">
        <title>Genomic Encyclopedia of Archaeal and Bacterial Type Strains, Phase II (KMG-II): from individual species to whole genera.</title>
        <authorList>
            <person name="Goeker M."/>
        </authorList>
    </citation>
    <scope>NUCLEOTIDE SEQUENCE [LARGE SCALE GENOMIC DNA]</scope>
    <source>
        <strain evidence="30 31">ATCC BAA-1854</strain>
    </source>
</reference>
<feature type="binding site" evidence="23">
    <location>
        <position position="1139"/>
    </location>
    <ligand>
        <name>S-adenosyl-L-methionine</name>
        <dbReference type="ChEBI" id="CHEBI:59789"/>
    </ligand>
</feature>
<dbReference type="RefSeq" id="WP_144908859.1">
    <property type="nucleotide sequence ID" value="NZ_VLLI01000001.1"/>
</dbReference>
<dbReference type="Gene3D" id="3.20.20.20">
    <property type="entry name" value="Dihydropteroate synthase-like"/>
    <property type="match status" value="1"/>
</dbReference>
<dbReference type="PROSITE" id="PS51332">
    <property type="entry name" value="B12_BINDING"/>
    <property type="match status" value="1"/>
</dbReference>
<dbReference type="InterPro" id="IPR036589">
    <property type="entry name" value="HCY_dom_sf"/>
</dbReference>
<dbReference type="GO" id="GO:0050667">
    <property type="term" value="P:homocysteine metabolic process"/>
    <property type="evidence" value="ECO:0007669"/>
    <property type="project" value="TreeGrafter"/>
</dbReference>
<dbReference type="InterPro" id="IPR036594">
    <property type="entry name" value="Meth_synthase_dom"/>
</dbReference>
<keyword evidence="8 21" id="KW-0489">Methyltransferase</keyword>
<dbReference type="Pfam" id="PF00809">
    <property type="entry name" value="Pterin_bind"/>
    <property type="match status" value="1"/>
</dbReference>
<evidence type="ECO:0000256" key="14">
    <source>
        <dbReference type="ARBA" id="ARBA00022737"/>
    </source>
</evidence>
<organism evidence="30 31">
    <name type="scientific">Mucilaginibacter frigoritolerans</name>
    <dbReference type="NCBI Taxonomy" id="652788"/>
    <lineage>
        <taxon>Bacteria</taxon>
        <taxon>Pseudomonadati</taxon>
        <taxon>Bacteroidota</taxon>
        <taxon>Sphingobacteriia</taxon>
        <taxon>Sphingobacteriales</taxon>
        <taxon>Sphingobacteriaceae</taxon>
        <taxon>Mucilaginibacter</taxon>
    </lineage>
</organism>
<comment type="domain">
    <text evidence="21">Modular enzyme with four functionally distinct domains. The isolated Hcy-binding domain catalyzes methyl transfer from free methylcobalamin to homocysteine. The Hcy-binding domain in association with the pterin-binding domain catalyzes the methylation of cob(I)alamin by methyltetrahydrofolate and the methylation of homocysteine. The B12-binding domain binds the cofactor. The AdoMet activation domain binds S-adenosyl-L-methionine. Under aerobic conditions cob(I)alamin can be converted to inactive cob(II)alamin. Reductive methylation by S-adenosyl-L-methionine and flavodoxin regenerates methylcobalamin.</text>
</comment>
<feature type="domain" description="B12-binding" evidence="28">
    <location>
        <begin position="749"/>
        <end position="884"/>
    </location>
</feature>
<dbReference type="GO" id="GO:0031419">
    <property type="term" value="F:cobalamin binding"/>
    <property type="evidence" value="ECO:0007669"/>
    <property type="project" value="UniProtKB-UniRule"/>
</dbReference>
<dbReference type="Gene3D" id="1.10.1240.10">
    <property type="entry name" value="Methionine synthase domain"/>
    <property type="match status" value="1"/>
</dbReference>
<comment type="caution">
    <text evidence="30">The sequence shown here is derived from an EMBL/GenBank/DDBJ whole genome shotgun (WGS) entry which is preliminary data.</text>
</comment>
<dbReference type="FunFam" id="3.20.20.330:FF:000001">
    <property type="entry name" value="Methionine synthase"/>
    <property type="match status" value="1"/>
</dbReference>
<dbReference type="InterPro" id="IPR011822">
    <property type="entry name" value="MetH"/>
</dbReference>
<proteinExistence type="inferred from homology"/>
<protein>
    <recommendedName>
        <fullName evidence="7 20">Methionine synthase</fullName>
        <ecNumber evidence="6 20">2.1.1.13</ecNumber>
    </recommendedName>
    <alternativeName>
        <fullName evidence="19 21">5-methyltetrahydrofolate--homocysteine methyltransferase</fullName>
    </alternativeName>
</protein>
<feature type="binding site" description="axial binding residue" evidence="22">
    <location>
        <position position="762"/>
    </location>
    <ligand>
        <name>methylcob(III)alamin</name>
        <dbReference type="ChEBI" id="CHEBI:28115"/>
    </ligand>
    <ligandPart>
        <name>Co</name>
        <dbReference type="ChEBI" id="CHEBI:27638"/>
    </ligandPart>
</feature>
<dbReference type="InterPro" id="IPR004223">
    <property type="entry name" value="VitB12-dep_Met_synth_activ_dom"/>
</dbReference>
<evidence type="ECO:0000259" key="29">
    <source>
        <dbReference type="PROSITE" id="PS51337"/>
    </source>
</evidence>
<dbReference type="UniPathway" id="UPA00051">
    <property type="reaction ID" value="UER00081"/>
</dbReference>
<dbReference type="Pfam" id="PF02310">
    <property type="entry name" value="B12-binding"/>
    <property type="match status" value="1"/>
</dbReference>
<keyword evidence="16 21" id="KW-0486">Methionine biosynthesis</keyword>
<feature type="domain" description="Hcy-binding" evidence="25">
    <location>
        <begin position="1"/>
        <end position="320"/>
    </location>
</feature>
<feature type="binding site" evidence="23">
    <location>
        <position position="807"/>
    </location>
    <ligand>
        <name>methylcob(III)alamin</name>
        <dbReference type="ChEBI" id="CHEBI:28115"/>
    </ligand>
</feature>
<feature type="binding site" evidence="22 24">
    <location>
        <position position="305"/>
    </location>
    <ligand>
        <name>Zn(2+)</name>
        <dbReference type="ChEBI" id="CHEBI:29105"/>
    </ligand>
</feature>
<keyword evidence="31" id="KW-1185">Reference proteome</keyword>
<evidence type="ECO:0000256" key="20">
    <source>
        <dbReference type="NCBIfam" id="TIGR02082"/>
    </source>
</evidence>
<dbReference type="AlphaFoldDB" id="A0A562UFN1"/>
<feature type="binding site" evidence="23">
    <location>
        <position position="863"/>
    </location>
    <ligand>
        <name>methylcob(III)alamin</name>
        <dbReference type="ChEBI" id="CHEBI:28115"/>
    </ligand>
</feature>
<evidence type="ECO:0000256" key="17">
    <source>
        <dbReference type="ARBA" id="ARBA00023285"/>
    </source>
</evidence>
<dbReference type="SUPFAM" id="SSF56507">
    <property type="entry name" value="Methionine synthase activation domain-like"/>
    <property type="match status" value="1"/>
</dbReference>
<evidence type="ECO:0000256" key="9">
    <source>
        <dbReference type="ARBA" id="ARBA00022605"/>
    </source>
</evidence>
<evidence type="ECO:0000256" key="2">
    <source>
        <dbReference type="ARBA" id="ARBA00001947"/>
    </source>
</evidence>
<evidence type="ECO:0000259" key="28">
    <source>
        <dbReference type="PROSITE" id="PS51332"/>
    </source>
</evidence>
<evidence type="ECO:0000259" key="25">
    <source>
        <dbReference type="PROSITE" id="PS50970"/>
    </source>
</evidence>
<keyword evidence="15 21" id="KW-0862">Zinc</keyword>
<evidence type="ECO:0000256" key="1">
    <source>
        <dbReference type="ARBA" id="ARBA00001700"/>
    </source>
</evidence>
<feature type="binding site" evidence="23">
    <location>
        <begin position="1194"/>
        <end position="1195"/>
    </location>
    <ligand>
        <name>S-adenosyl-L-methionine</name>
        <dbReference type="ChEBI" id="CHEBI:59789"/>
    </ligand>
</feature>
<dbReference type="SUPFAM" id="SSF52242">
    <property type="entry name" value="Cobalamin (vitamin B12)-binding domain"/>
    <property type="match status" value="1"/>
</dbReference>
<dbReference type="Gene3D" id="3.10.196.10">
    <property type="entry name" value="Vitamin B12-dependent methionine synthase, activation domain"/>
    <property type="match status" value="1"/>
</dbReference>
<feature type="binding site" evidence="23">
    <location>
        <position position="686"/>
    </location>
    <ligand>
        <name>methylcob(III)alamin</name>
        <dbReference type="ChEBI" id="CHEBI:28115"/>
    </ligand>
</feature>